<dbReference type="Pfam" id="PF15862">
    <property type="entry name" value="Coilin_N"/>
    <property type="match status" value="1"/>
</dbReference>
<dbReference type="PANTHER" id="PTHR15197">
    <property type="entry name" value="COILIN P80"/>
    <property type="match status" value="1"/>
</dbReference>
<gene>
    <name evidence="2" type="ORF">AXF42_Ash010928</name>
</gene>
<dbReference type="EMBL" id="KZ454830">
    <property type="protein sequence ID" value="PKA45589.1"/>
    <property type="molecule type" value="Genomic_DNA"/>
</dbReference>
<dbReference type="GO" id="GO:0030619">
    <property type="term" value="F:U1 snRNA binding"/>
    <property type="evidence" value="ECO:0007669"/>
    <property type="project" value="TreeGrafter"/>
</dbReference>
<accession>A0A2H9ZQM5</accession>
<proteinExistence type="predicted"/>
<feature type="domain" description="Coilin N-terminal" evidence="1">
    <location>
        <begin position="8"/>
        <end position="72"/>
    </location>
</feature>
<keyword evidence="3" id="KW-1185">Reference proteome</keyword>
<dbReference type="AlphaFoldDB" id="A0A2H9ZQM5"/>
<dbReference type="Proteomes" id="UP000236161">
    <property type="component" value="Unassembled WGS sequence"/>
</dbReference>
<name>A0A2H9ZQM5_9ASPA</name>
<dbReference type="GO" id="GO:0000387">
    <property type="term" value="P:spliceosomal snRNP assembly"/>
    <property type="evidence" value="ECO:0007669"/>
    <property type="project" value="TreeGrafter"/>
</dbReference>
<dbReference type="InterPro" id="IPR024822">
    <property type="entry name" value="Coilin"/>
</dbReference>
<organism evidence="2 3">
    <name type="scientific">Apostasia shenzhenica</name>
    <dbReference type="NCBI Taxonomy" id="1088818"/>
    <lineage>
        <taxon>Eukaryota</taxon>
        <taxon>Viridiplantae</taxon>
        <taxon>Streptophyta</taxon>
        <taxon>Embryophyta</taxon>
        <taxon>Tracheophyta</taxon>
        <taxon>Spermatophyta</taxon>
        <taxon>Magnoliopsida</taxon>
        <taxon>Liliopsida</taxon>
        <taxon>Asparagales</taxon>
        <taxon>Orchidaceae</taxon>
        <taxon>Apostasioideae</taxon>
        <taxon>Apostasia</taxon>
    </lineage>
</organism>
<dbReference type="STRING" id="1088818.A0A2H9ZQM5"/>
<evidence type="ECO:0000259" key="1">
    <source>
        <dbReference type="Pfam" id="PF15862"/>
    </source>
</evidence>
<reference evidence="2 3" key="1">
    <citation type="journal article" date="2017" name="Nature">
        <title>The Apostasia genome and the evolution of orchids.</title>
        <authorList>
            <person name="Zhang G.Q."/>
            <person name="Liu K.W."/>
            <person name="Li Z."/>
            <person name="Lohaus R."/>
            <person name="Hsiao Y.Y."/>
            <person name="Niu S.C."/>
            <person name="Wang J.Y."/>
            <person name="Lin Y.C."/>
            <person name="Xu Q."/>
            <person name="Chen L.J."/>
            <person name="Yoshida K."/>
            <person name="Fujiwara S."/>
            <person name="Wang Z.W."/>
            <person name="Zhang Y.Q."/>
            <person name="Mitsuda N."/>
            <person name="Wang M."/>
            <person name="Liu G.H."/>
            <person name="Pecoraro L."/>
            <person name="Huang H.X."/>
            <person name="Xiao X.J."/>
            <person name="Lin M."/>
            <person name="Wu X.Y."/>
            <person name="Wu W.L."/>
            <person name="Chen Y.Y."/>
            <person name="Chang S.B."/>
            <person name="Sakamoto S."/>
            <person name="Ohme-Takagi M."/>
            <person name="Yagi M."/>
            <person name="Zeng S.J."/>
            <person name="Shen C.Y."/>
            <person name="Yeh C.M."/>
            <person name="Luo Y.B."/>
            <person name="Tsai W.C."/>
            <person name="Van de Peer Y."/>
            <person name="Liu Z.J."/>
        </authorList>
    </citation>
    <scope>NUCLEOTIDE SEQUENCE [LARGE SCALE GENOMIC DNA]</scope>
    <source>
        <strain evidence="3">cv. Shenzhen</strain>
        <tissue evidence="2">Stem</tissue>
    </source>
</reference>
<sequence>MAENRCLRFRLFFDDRRLLKKAQRSEGLRRCWILLKPGLATVADLASHIGERFGIRDRIVLSVSLHLCVFLPGLEFLPGFK</sequence>
<dbReference type="OrthoDB" id="74813at2759"/>
<protein>
    <recommendedName>
        <fullName evidence="1">Coilin N-terminal domain-containing protein</fullName>
    </recommendedName>
</protein>
<evidence type="ECO:0000313" key="3">
    <source>
        <dbReference type="Proteomes" id="UP000236161"/>
    </source>
</evidence>
<dbReference type="InterPro" id="IPR031722">
    <property type="entry name" value="Coilin_N"/>
</dbReference>
<dbReference type="GO" id="GO:0030620">
    <property type="term" value="F:U2 snRNA binding"/>
    <property type="evidence" value="ECO:0007669"/>
    <property type="project" value="TreeGrafter"/>
</dbReference>
<dbReference type="GO" id="GO:0015030">
    <property type="term" value="C:Cajal body"/>
    <property type="evidence" value="ECO:0007669"/>
    <property type="project" value="TreeGrafter"/>
</dbReference>
<evidence type="ECO:0000313" key="2">
    <source>
        <dbReference type="EMBL" id="PKA45589.1"/>
    </source>
</evidence>
<dbReference type="PANTHER" id="PTHR15197:SF0">
    <property type="entry name" value="COILIN"/>
    <property type="match status" value="1"/>
</dbReference>